<organism evidence="6 7">
    <name type="scientific">Melaminivora suipulveris</name>
    <dbReference type="NCBI Taxonomy" id="2109913"/>
    <lineage>
        <taxon>Bacteria</taxon>
        <taxon>Pseudomonadati</taxon>
        <taxon>Pseudomonadota</taxon>
        <taxon>Betaproteobacteria</taxon>
        <taxon>Burkholderiales</taxon>
        <taxon>Comamonadaceae</taxon>
        <taxon>Melaminivora</taxon>
    </lineage>
</organism>
<evidence type="ECO:0000259" key="5">
    <source>
        <dbReference type="Pfam" id="PF00535"/>
    </source>
</evidence>
<keyword evidence="2" id="KW-0328">Glycosyltransferase</keyword>
<dbReference type="Proteomes" id="UP000237925">
    <property type="component" value="Chromosome"/>
</dbReference>
<feature type="domain" description="Glycosyltransferase 2-like" evidence="5">
    <location>
        <begin position="14"/>
        <end position="144"/>
    </location>
</feature>
<feature type="transmembrane region" description="Helical" evidence="4">
    <location>
        <begin position="306"/>
        <end position="323"/>
    </location>
</feature>
<protein>
    <submittedName>
        <fullName evidence="6">Glycosyltransferase family 2 protein</fullName>
    </submittedName>
</protein>
<keyword evidence="4" id="KW-1133">Transmembrane helix</keyword>
<dbReference type="KEGG" id="mela:C6568_03030"/>
<evidence type="ECO:0000256" key="4">
    <source>
        <dbReference type="SAM" id="Phobius"/>
    </source>
</evidence>
<keyword evidence="3 6" id="KW-0808">Transferase</keyword>
<dbReference type="AlphaFoldDB" id="A0A2R3Q973"/>
<dbReference type="SUPFAM" id="SSF53448">
    <property type="entry name" value="Nucleotide-diphospho-sugar transferases"/>
    <property type="match status" value="1"/>
</dbReference>
<proteinExistence type="inferred from homology"/>
<evidence type="ECO:0000313" key="7">
    <source>
        <dbReference type="Proteomes" id="UP000237925"/>
    </source>
</evidence>
<dbReference type="InterPro" id="IPR029044">
    <property type="entry name" value="Nucleotide-diphossugar_trans"/>
</dbReference>
<feature type="transmembrane region" description="Helical" evidence="4">
    <location>
        <begin position="276"/>
        <end position="294"/>
    </location>
</feature>
<keyword evidence="4" id="KW-0812">Transmembrane</keyword>
<accession>A0A2R3Q973</accession>
<keyword evidence="7" id="KW-1185">Reference proteome</keyword>
<name>A0A2R3Q973_9BURK</name>
<dbReference type="PANTHER" id="PTHR43179:SF12">
    <property type="entry name" value="GALACTOFURANOSYLTRANSFERASE GLFT2"/>
    <property type="match status" value="1"/>
</dbReference>
<evidence type="ECO:0000256" key="3">
    <source>
        <dbReference type="ARBA" id="ARBA00022679"/>
    </source>
</evidence>
<dbReference type="EMBL" id="CP027667">
    <property type="protein sequence ID" value="AVO48336.1"/>
    <property type="molecule type" value="Genomic_DNA"/>
</dbReference>
<sequence>MNGPAQPDQAQLISVIAPCRNEHAHILAFCASVARQQLPAGWHMEVLIADGSSDDGTRELLERWCADHDTRFRWLDNPGRIVSTGLNLCIAAARGAVIARLDVHSEYATDYLAQCIAALAETGADNVGGPWRAQGASPMQRAVAAAFQSRWVAGGARSRDLEYEGEVDTVYLGCWPRATFERVGSFDEQLVRNQDDEHNLRIRRAGGRIWQSPRIRSTYQPRGRLAQVLRQYQQYGYWKPFVIAKHGQPAALRHLVPAAFVLALAGSALLLLGGMWWPLALLLAAYGALMLLALADMRAGLTPGMAARVVAVIAAYHLGYGWGSLRGWWDVWRGRAPARSFGALTR</sequence>
<dbReference type="InterPro" id="IPR001173">
    <property type="entry name" value="Glyco_trans_2-like"/>
</dbReference>
<gene>
    <name evidence="6" type="ORF">C6568_03030</name>
</gene>
<evidence type="ECO:0000256" key="2">
    <source>
        <dbReference type="ARBA" id="ARBA00022676"/>
    </source>
</evidence>
<dbReference type="RefSeq" id="WP_106682816.1">
    <property type="nucleotide sequence ID" value="NZ_CP027667.1"/>
</dbReference>
<dbReference type="Gene3D" id="3.90.550.10">
    <property type="entry name" value="Spore Coat Polysaccharide Biosynthesis Protein SpsA, Chain A"/>
    <property type="match status" value="1"/>
</dbReference>
<dbReference type="Pfam" id="PF00535">
    <property type="entry name" value="Glycos_transf_2"/>
    <property type="match status" value="1"/>
</dbReference>
<dbReference type="PANTHER" id="PTHR43179">
    <property type="entry name" value="RHAMNOSYLTRANSFERASE WBBL"/>
    <property type="match status" value="1"/>
</dbReference>
<dbReference type="GO" id="GO:0016757">
    <property type="term" value="F:glycosyltransferase activity"/>
    <property type="evidence" value="ECO:0007669"/>
    <property type="project" value="UniProtKB-KW"/>
</dbReference>
<evidence type="ECO:0000256" key="1">
    <source>
        <dbReference type="ARBA" id="ARBA00006739"/>
    </source>
</evidence>
<reference evidence="6 7" key="1">
    <citation type="submission" date="2018-03" db="EMBL/GenBank/DDBJ databases">
        <title>Genome sequencing of Melaminivora sp.</title>
        <authorList>
            <person name="Kim S.-J."/>
            <person name="Heo J."/>
            <person name="Ahn J.-H."/>
            <person name="Kwon S.-W."/>
        </authorList>
    </citation>
    <scope>NUCLEOTIDE SEQUENCE [LARGE SCALE GENOMIC DNA]</scope>
    <source>
        <strain evidence="6 7">SC2-9</strain>
    </source>
</reference>
<dbReference type="CDD" id="cd02525">
    <property type="entry name" value="Succinoglycan_BP_ExoA"/>
    <property type="match status" value="1"/>
</dbReference>
<dbReference type="OrthoDB" id="1757142at2"/>
<keyword evidence="4" id="KW-0472">Membrane</keyword>
<comment type="similarity">
    <text evidence="1">Belongs to the glycosyltransferase 2 family.</text>
</comment>
<evidence type="ECO:0000313" key="6">
    <source>
        <dbReference type="EMBL" id="AVO48336.1"/>
    </source>
</evidence>